<dbReference type="InterPro" id="IPR036907">
    <property type="entry name" value="5'-Nucleotdase_C_sf"/>
</dbReference>
<gene>
    <name evidence="5" type="ORF">JJQ58_06340</name>
</gene>
<dbReference type="SUPFAM" id="SSF55816">
    <property type="entry name" value="5'-nucleotidase (syn. UDP-sugar hydrolase), C-terminal domain"/>
    <property type="match status" value="1"/>
</dbReference>
<comment type="similarity">
    <text evidence="2">Belongs to the 5'-nucleotidase family.</text>
</comment>
<sequence length="512" mass="58027">MNEIVILTVSDIHGYIFPTDYQTSHQDLPKGLLKIKSMISNIKSQHEHVILMDNGDFLQGSPFCSYLHSQLHSSKYLSDIYNEIGFDFAVIGNHEFNYGLPYLYETLKSFDFPVLSANIFKHNKPFTGHDVIYIDKNDTKMGIIGLTTQYIPNWEQPETIKDLSFYSAKETAAKLIEDVREQSDIVVVCYHGGFEKDLQTGEPTELITGENEGYDLLNEVDGIDVLITGHQHREIAEKINNTQVIQAGSKGDCLGKITLNIDETSQQIISSQSEILYVKDANPTINDEGTKRKINEEVNQWLDQKITHLSEPMYIEDAFTTRIKPHPLINLLNYAQMEASGADISATALFDSATGFGTDVTMRDVINNYPFPNTFNVLEVTGSTLKLALERSASYFAIIDNELTINPEFLEPKPQHFNYDMFGGLSYKLNIRHPIGERAQDIYIKDEPLNLDTTYKIVVNNYRSVGGGGYHMFNDNQIVKEIQLEGAELIIQYLQNHSIETLPSIMDFEVVY</sequence>
<evidence type="ECO:0000313" key="6">
    <source>
        <dbReference type="Proteomes" id="UP000681586"/>
    </source>
</evidence>
<dbReference type="Gene3D" id="3.60.21.10">
    <property type="match status" value="1"/>
</dbReference>
<keyword evidence="2" id="KW-0547">Nucleotide-binding</keyword>
<dbReference type="PANTHER" id="PTHR11575:SF6">
    <property type="entry name" value="2',3'-CYCLIC-NUCLEOTIDE 2'-PHOSPHODIESTERASE_3'-NUCLEOTIDASE"/>
    <property type="match status" value="1"/>
</dbReference>
<reference evidence="5 6" key="1">
    <citation type="submission" date="2021-05" db="EMBL/GenBank/DDBJ databases">
        <title>Staphylococcus fleurettii isolated from lake water in First Nation community in Manitoba, Canada.</title>
        <authorList>
            <person name="Bashar S."/>
            <person name="Murdock A."/>
            <person name="Patidar R."/>
            <person name="Golding G."/>
            <person name="Farenhorst A."/>
            <person name="Kumar A."/>
        </authorList>
    </citation>
    <scope>NUCLEOTIDE SEQUENCE [LARGE SCALE GENOMIC DNA]</scope>
    <source>
        <strain evidence="5 6">SF002</strain>
    </source>
</reference>
<dbReference type="RefSeq" id="WP_203153840.1">
    <property type="nucleotide sequence ID" value="NZ_JAAQPD010000011.1"/>
</dbReference>
<evidence type="ECO:0000259" key="4">
    <source>
        <dbReference type="Pfam" id="PF02872"/>
    </source>
</evidence>
<accession>A0ABS5MMF8</accession>
<dbReference type="InterPro" id="IPR006146">
    <property type="entry name" value="5'-Nucleotdase_CS"/>
</dbReference>
<organism evidence="5 6">
    <name type="scientific">Mammaliicoccus fleurettii</name>
    <dbReference type="NCBI Taxonomy" id="150056"/>
    <lineage>
        <taxon>Bacteria</taxon>
        <taxon>Bacillati</taxon>
        <taxon>Bacillota</taxon>
        <taxon>Bacilli</taxon>
        <taxon>Bacillales</taxon>
        <taxon>Staphylococcaceae</taxon>
        <taxon>Mammaliicoccus</taxon>
    </lineage>
</organism>
<dbReference type="Pfam" id="PF00149">
    <property type="entry name" value="Metallophos"/>
    <property type="match status" value="1"/>
</dbReference>
<comment type="caution">
    <text evidence="5">The sequence shown here is derived from an EMBL/GenBank/DDBJ whole genome shotgun (WGS) entry which is preliminary data.</text>
</comment>
<proteinExistence type="inferred from homology"/>
<keyword evidence="6" id="KW-1185">Reference proteome</keyword>
<dbReference type="SUPFAM" id="SSF56300">
    <property type="entry name" value="Metallo-dependent phosphatases"/>
    <property type="match status" value="1"/>
</dbReference>
<dbReference type="PROSITE" id="PS00786">
    <property type="entry name" value="5_NUCLEOTIDASE_2"/>
    <property type="match status" value="1"/>
</dbReference>
<dbReference type="InterPro" id="IPR006179">
    <property type="entry name" value="5_nucleotidase/apyrase"/>
</dbReference>
<dbReference type="InterPro" id="IPR004843">
    <property type="entry name" value="Calcineurin-like_PHP"/>
</dbReference>
<dbReference type="Gene3D" id="3.90.780.10">
    <property type="entry name" value="5'-Nucleotidase, C-terminal domain"/>
    <property type="match status" value="1"/>
</dbReference>
<dbReference type="PRINTS" id="PR01607">
    <property type="entry name" value="APYRASEFAMLY"/>
</dbReference>
<evidence type="ECO:0000256" key="2">
    <source>
        <dbReference type="RuleBase" id="RU362119"/>
    </source>
</evidence>
<dbReference type="PANTHER" id="PTHR11575">
    <property type="entry name" value="5'-NUCLEOTIDASE-RELATED"/>
    <property type="match status" value="1"/>
</dbReference>
<dbReference type="Pfam" id="PF02872">
    <property type="entry name" value="5_nucleotid_C"/>
    <property type="match status" value="1"/>
</dbReference>
<dbReference type="InterPro" id="IPR008334">
    <property type="entry name" value="5'-Nucleotdase_C"/>
</dbReference>
<evidence type="ECO:0000313" key="5">
    <source>
        <dbReference type="EMBL" id="MBS3697081.1"/>
    </source>
</evidence>
<keyword evidence="2" id="KW-0378">Hydrolase</keyword>
<dbReference type="EMBL" id="JAGXBM010000007">
    <property type="protein sequence ID" value="MBS3697081.1"/>
    <property type="molecule type" value="Genomic_DNA"/>
</dbReference>
<dbReference type="Proteomes" id="UP000681586">
    <property type="component" value="Unassembled WGS sequence"/>
</dbReference>
<evidence type="ECO:0000259" key="3">
    <source>
        <dbReference type="Pfam" id="PF00149"/>
    </source>
</evidence>
<name>A0ABS5MMF8_9STAP</name>
<evidence type="ECO:0000256" key="1">
    <source>
        <dbReference type="ARBA" id="ARBA00022729"/>
    </source>
</evidence>
<feature type="domain" description="Calcineurin-like phosphoesterase" evidence="3">
    <location>
        <begin position="6"/>
        <end position="233"/>
    </location>
</feature>
<keyword evidence="1" id="KW-0732">Signal</keyword>
<feature type="domain" description="5'-Nucleotidase C-terminal" evidence="4">
    <location>
        <begin position="319"/>
        <end position="474"/>
    </location>
</feature>
<dbReference type="InterPro" id="IPR029052">
    <property type="entry name" value="Metallo-depent_PP-like"/>
</dbReference>
<protein>
    <submittedName>
        <fullName evidence="5">Bifunctional metallophosphatase/5'-nucleotidase</fullName>
    </submittedName>
</protein>